<proteinExistence type="predicted"/>
<evidence type="ECO:0000313" key="2">
    <source>
        <dbReference type="EMBL" id="KAH6658303.1"/>
    </source>
</evidence>
<protein>
    <recommendedName>
        <fullName evidence="4">Secreted protein</fullName>
    </recommendedName>
</protein>
<dbReference type="EMBL" id="JAGPXC010000002">
    <property type="protein sequence ID" value="KAH6658303.1"/>
    <property type="molecule type" value="Genomic_DNA"/>
</dbReference>
<accession>A0A9P8UTY6</accession>
<comment type="caution">
    <text evidence="2">The sequence shown here is derived from an EMBL/GenBank/DDBJ whole genome shotgun (WGS) entry which is preliminary data.</text>
</comment>
<organism evidence="2 3">
    <name type="scientific">Truncatella angustata</name>
    <dbReference type="NCBI Taxonomy" id="152316"/>
    <lineage>
        <taxon>Eukaryota</taxon>
        <taxon>Fungi</taxon>
        <taxon>Dikarya</taxon>
        <taxon>Ascomycota</taxon>
        <taxon>Pezizomycotina</taxon>
        <taxon>Sordariomycetes</taxon>
        <taxon>Xylariomycetidae</taxon>
        <taxon>Amphisphaeriales</taxon>
        <taxon>Sporocadaceae</taxon>
        <taxon>Truncatella</taxon>
    </lineage>
</organism>
<keyword evidence="3" id="KW-1185">Reference proteome</keyword>
<sequence length="203" mass="22621">MWENQLSWLVAMFPPVQAMMLPNDAVNGLWIVTGDANWNSEAPIRLDHTSKPDPKLIENDRRERTEASTWTWRRTICASSGDPAQQSGSGFRPAWPWRRMETVKQQPDGEFKNVESVGDDTLTVTDSARDGAGRTLLRNGGQPSCTSVPVAILKVVIQTSSCRPLRIFTMLALLRLDGSTTIFCTPTDRRASAEWMSLVRTSA</sequence>
<evidence type="ECO:0008006" key="4">
    <source>
        <dbReference type="Google" id="ProtNLM"/>
    </source>
</evidence>
<dbReference type="GeneID" id="70131169"/>
<name>A0A9P8UTY6_9PEZI</name>
<dbReference type="AlphaFoldDB" id="A0A9P8UTY6"/>
<reference evidence="2" key="1">
    <citation type="journal article" date="2021" name="Nat. Commun.">
        <title>Genetic determinants of endophytism in the Arabidopsis root mycobiome.</title>
        <authorList>
            <person name="Mesny F."/>
            <person name="Miyauchi S."/>
            <person name="Thiergart T."/>
            <person name="Pickel B."/>
            <person name="Atanasova L."/>
            <person name="Karlsson M."/>
            <person name="Huettel B."/>
            <person name="Barry K.W."/>
            <person name="Haridas S."/>
            <person name="Chen C."/>
            <person name="Bauer D."/>
            <person name="Andreopoulos W."/>
            <person name="Pangilinan J."/>
            <person name="LaButti K."/>
            <person name="Riley R."/>
            <person name="Lipzen A."/>
            <person name="Clum A."/>
            <person name="Drula E."/>
            <person name="Henrissat B."/>
            <person name="Kohler A."/>
            <person name="Grigoriev I.V."/>
            <person name="Martin F.M."/>
            <person name="Hacquard S."/>
        </authorList>
    </citation>
    <scope>NUCLEOTIDE SEQUENCE</scope>
    <source>
        <strain evidence="2">MPI-SDFR-AT-0073</strain>
    </source>
</reference>
<dbReference type="Proteomes" id="UP000758603">
    <property type="component" value="Unassembled WGS sequence"/>
</dbReference>
<keyword evidence="1" id="KW-0732">Signal</keyword>
<evidence type="ECO:0000313" key="3">
    <source>
        <dbReference type="Proteomes" id="UP000758603"/>
    </source>
</evidence>
<gene>
    <name evidence="2" type="ORF">BKA67DRAFT_557648</name>
</gene>
<feature type="signal peptide" evidence="1">
    <location>
        <begin position="1"/>
        <end position="18"/>
    </location>
</feature>
<evidence type="ECO:0000256" key="1">
    <source>
        <dbReference type="SAM" id="SignalP"/>
    </source>
</evidence>
<feature type="chain" id="PRO_5040361869" description="Secreted protein" evidence="1">
    <location>
        <begin position="19"/>
        <end position="203"/>
    </location>
</feature>
<dbReference type="RefSeq" id="XP_045962537.1">
    <property type="nucleotide sequence ID" value="XM_046102277.1"/>
</dbReference>